<evidence type="ECO:0000313" key="4">
    <source>
        <dbReference type="Proteomes" id="UP000615326"/>
    </source>
</evidence>
<keyword evidence="4" id="KW-1185">Reference proteome</keyword>
<evidence type="ECO:0000256" key="1">
    <source>
        <dbReference type="ARBA" id="ARBA00038240"/>
    </source>
</evidence>
<reference evidence="3 4" key="1">
    <citation type="journal article" date="2020" name="Int. J. Syst. Evol. Microbiol.">
        <title>Novel acetic acid bacteria from cider fermentations: Acetobacter conturbans sp. nov. and Acetobacter fallax sp. nov.</title>
        <authorList>
            <person name="Sombolestani A.S."/>
            <person name="Cleenwerck I."/>
            <person name="Cnockaert M."/>
            <person name="Borremans W."/>
            <person name="Wieme A.D."/>
            <person name="De Vuyst L."/>
            <person name="Vandamme P."/>
        </authorList>
    </citation>
    <scope>NUCLEOTIDE SEQUENCE [LARGE SCALE GENOMIC DNA]</scope>
    <source>
        <strain evidence="3 4">LMG 1637</strain>
    </source>
</reference>
<dbReference type="EMBL" id="WOSW01000035">
    <property type="protein sequence ID" value="NHO33678.1"/>
    <property type="molecule type" value="Genomic_DNA"/>
</dbReference>
<proteinExistence type="inferred from homology"/>
<dbReference type="Proteomes" id="UP000615326">
    <property type="component" value="Unassembled WGS sequence"/>
</dbReference>
<evidence type="ECO:0000313" key="3">
    <source>
        <dbReference type="EMBL" id="NHO33678.1"/>
    </source>
</evidence>
<name>A0ABX0KEX8_9PROT</name>
<comment type="caution">
    <text evidence="3">The sequence shown here is derived from an EMBL/GenBank/DDBJ whole genome shotgun (WGS) entry which is preliminary data.</text>
</comment>
<evidence type="ECO:0000259" key="2">
    <source>
        <dbReference type="Pfam" id="PF01636"/>
    </source>
</evidence>
<organism evidence="3 4">
    <name type="scientific">Acetobacter fallax</name>
    <dbReference type="NCBI Taxonomy" id="1737473"/>
    <lineage>
        <taxon>Bacteria</taxon>
        <taxon>Pseudomonadati</taxon>
        <taxon>Pseudomonadota</taxon>
        <taxon>Alphaproteobacteria</taxon>
        <taxon>Acetobacterales</taxon>
        <taxon>Acetobacteraceae</taxon>
        <taxon>Acetobacter</taxon>
    </lineage>
</organism>
<sequence length="383" mass="42759">MSNTHYAHGLGNELKLPDWPGIRMPELQRVLAQFPTAGVPQHILWHSPRPFSAAAEVRTTRGILFVKRHHQSVRSISDLAEEHKFIDHLRKKHLPVADILKTQDGETSVADDIWTYEVHQAGRGLDLYRDSPSWTAFRCPAHAFAAGTMLANLHKAAADFHAPPRHTRLLVANYRIFGTATPLDTLAAELQGRPALARFLTGRPWKADIRERLIDPFHPKAFALLRNEPSLRTHGDWHASNLLWSSPGEASTVTTILDFGLSDQTFALFDLATAIERNLISWLDAERGTPPVCNLEQLDALLHGYSSVTPLSNEALNKVSALLPLVHADFALSEIEYFAGILSNETDALIAYDLYLLGHADWFRQEGGKKLLSHLNELARQTA</sequence>
<accession>A0ABX0KEX8</accession>
<dbReference type="PANTHER" id="PTHR21064:SF6">
    <property type="entry name" value="AMINOGLYCOSIDE PHOSPHOTRANSFERASE DOMAIN-CONTAINING PROTEIN"/>
    <property type="match status" value="1"/>
</dbReference>
<dbReference type="SUPFAM" id="SSF56112">
    <property type="entry name" value="Protein kinase-like (PK-like)"/>
    <property type="match status" value="1"/>
</dbReference>
<dbReference type="InterPro" id="IPR011009">
    <property type="entry name" value="Kinase-like_dom_sf"/>
</dbReference>
<dbReference type="Gene3D" id="3.90.1200.10">
    <property type="match status" value="1"/>
</dbReference>
<dbReference type="InterPro" id="IPR050249">
    <property type="entry name" value="Pseudomonas-type_ThrB"/>
</dbReference>
<dbReference type="InterPro" id="IPR002575">
    <property type="entry name" value="Aminoglycoside_PTrfase"/>
</dbReference>
<gene>
    <name evidence="3" type="ORF">GOB84_14175</name>
</gene>
<dbReference type="Pfam" id="PF01636">
    <property type="entry name" value="APH"/>
    <property type="match status" value="1"/>
</dbReference>
<protein>
    <submittedName>
        <fullName evidence="3">Phosphotransferase</fullName>
    </submittedName>
</protein>
<dbReference type="RefSeq" id="WP_173578169.1">
    <property type="nucleotide sequence ID" value="NZ_WOSW01000035.1"/>
</dbReference>
<comment type="similarity">
    <text evidence="1">Belongs to the pseudomonas-type ThrB family.</text>
</comment>
<feature type="domain" description="Aminoglycoside phosphotransferase" evidence="2">
    <location>
        <begin position="56"/>
        <end position="285"/>
    </location>
</feature>
<dbReference type="PANTHER" id="PTHR21064">
    <property type="entry name" value="AMINOGLYCOSIDE PHOSPHOTRANSFERASE DOMAIN-CONTAINING PROTEIN-RELATED"/>
    <property type="match status" value="1"/>
</dbReference>